<dbReference type="OrthoDB" id="4722751at2"/>
<organism evidence="4 5">
    <name type="scientific">Mycobacterium celatum</name>
    <dbReference type="NCBI Taxonomy" id="28045"/>
    <lineage>
        <taxon>Bacteria</taxon>
        <taxon>Bacillati</taxon>
        <taxon>Actinomycetota</taxon>
        <taxon>Actinomycetes</taxon>
        <taxon>Mycobacteriales</taxon>
        <taxon>Mycobacteriaceae</taxon>
        <taxon>Mycobacterium</taxon>
    </lineage>
</organism>
<dbReference type="Pfam" id="PF00440">
    <property type="entry name" value="TetR_N"/>
    <property type="match status" value="1"/>
</dbReference>
<proteinExistence type="predicted"/>
<dbReference type="PROSITE" id="PS50977">
    <property type="entry name" value="HTH_TETR_2"/>
    <property type="match status" value="1"/>
</dbReference>
<dbReference type="AlphaFoldDB" id="A0A2G5P9I5"/>
<dbReference type="GO" id="GO:0003700">
    <property type="term" value="F:DNA-binding transcription factor activity"/>
    <property type="evidence" value="ECO:0007669"/>
    <property type="project" value="TreeGrafter"/>
</dbReference>
<dbReference type="CDD" id="cd00093">
    <property type="entry name" value="HTH_XRE"/>
    <property type="match status" value="1"/>
</dbReference>
<gene>
    <name evidence="4" type="ORF">CQY23_20635</name>
</gene>
<dbReference type="Gene3D" id="1.10.357.10">
    <property type="entry name" value="Tetracycline Repressor, domain 2"/>
    <property type="match status" value="1"/>
</dbReference>
<reference evidence="4 5" key="1">
    <citation type="journal article" date="2017" name="Infect. Genet. Evol.">
        <title>The new phylogeny of the genus Mycobacterium: The old and the news.</title>
        <authorList>
            <person name="Tortoli E."/>
            <person name="Fedrizzi T."/>
            <person name="Meehan C.J."/>
            <person name="Trovato A."/>
            <person name="Grottola A."/>
            <person name="Giacobazzi E."/>
            <person name="Serpini G.F."/>
            <person name="Tagliazucchi S."/>
            <person name="Fabio A."/>
            <person name="Bettua C."/>
            <person name="Bertorelli R."/>
            <person name="Frascaro F."/>
            <person name="De Sanctis V."/>
            <person name="Pecorari M."/>
            <person name="Jousson O."/>
            <person name="Segata N."/>
            <person name="Cirillo D.M."/>
        </authorList>
    </citation>
    <scope>NUCLEOTIDE SEQUENCE [LARGE SCALE GENOMIC DNA]</scope>
    <source>
        <strain evidence="4 5">NCTC 12882</strain>
    </source>
</reference>
<evidence type="ECO:0000313" key="4">
    <source>
        <dbReference type="EMBL" id="PIB74995.1"/>
    </source>
</evidence>
<evidence type="ECO:0000259" key="3">
    <source>
        <dbReference type="PROSITE" id="PS50977"/>
    </source>
</evidence>
<dbReference type="Proteomes" id="UP000230971">
    <property type="component" value="Unassembled WGS sequence"/>
</dbReference>
<sequence>MTCLSWLKSGGRQPLTVAPGQRDISTVFCKGSDVSTTSVGDTSTQERILAATAEVLGRNGKRKLSLSDVATQAGVSRPTLYRWFPSKEDLLSAFSRYERQVFDSGLAQATAGLKGVDKLDAALRFMVEYQHSYTGVRMVDIEPEHVIAELSRIMPVMRAGLERLMPGPGGAVKAATAIRVAVSHYIVRSDDADQFLAQLRHAVGISHR</sequence>
<dbReference type="PANTHER" id="PTHR30055">
    <property type="entry name" value="HTH-TYPE TRANSCRIPTIONAL REGULATOR RUTR"/>
    <property type="match status" value="1"/>
</dbReference>
<dbReference type="SUPFAM" id="SSF46689">
    <property type="entry name" value="Homeodomain-like"/>
    <property type="match status" value="1"/>
</dbReference>
<dbReference type="EMBL" id="PDKV01000035">
    <property type="protein sequence ID" value="PIB74995.1"/>
    <property type="molecule type" value="Genomic_DNA"/>
</dbReference>
<feature type="domain" description="HTH tetR-type" evidence="3">
    <location>
        <begin position="42"/>
        <end position="102"/>
    </location>
</feature>
<evidence type="ECO:0000256" key="1">
    <source>
        <dbReference type="ARBA" id="ARBA00023125"/>
    </source>
</evidence>
<evidence type="ECO:0000256" key="2">
    <source>
        <dbReference type="PROSITE-ProRule" id="PRU00335"/>
    </source>
</evidence>
<dbReference type="InterPro" id="IPR009057">
    <property type="entry name" value="Homeodomain-like_sf"/>
</dbReference>
<dbReference type="PRINTS" id="PR00455">
    <property type="entry name" value="HTHTETR"/>
</dbReference>
<feature type="DNA-binding region" description="H-T-H motif" evidence="2">
    <location>
        <begin position="65"/>
        <end position="84"/>
    </location>
</feature>
<protein>
    <submittedName>
        <fullName evidence="4">TetR/AcrR family transcriptional regulator</fullName>
    </submittedName>
</protein>
<keyword evidence="1 2" id="KW-0238">DNA-binding</keyword>
<dbReference type="PANTHER" id="PTHR30055:SF200">
    <property type="entry name" value="HTH-TYPE TRANSCRIPTIONAL REPRESSOR BDCR"/>
    <property type="match status" value="1"/>
</dbReference>
<evidence type="ECO:0000313" key="5">
    <source>
        <dbReference type="Proteomes" id="UP000230971"/>
    </source>
</evidence>
<dbReference type="InterPro" id="IPR050109">
    <property type="entry name" value="HTH-type_TetR-like_transc_reg"/>
</dbReference>
<dbReference type="InterPro" id="IPR001387">
    <property type="entry name" value="Cro/C1-type_HTH"/>
</dbReference>
<comment type="caution">
    <text evidence="4">The sequence shown here is derived from an EMBL/GenBank/DDBJ whole genome shotgun (WGS) entry which is preliminary data.</text>
</comment>
<dbReference type="GO" id="GO:0000976">
    <property type="term" value="F:transcription cis-regulatory region binding"/>
    <property type="evidence" value="ECO:0007669"/>
    <property type="project" value="TreeGrafter"/>
</dbReference>
<name>A0A2G5P9I5_MYCCE</name>
<accession>A0A2G5P9I5</accession>
<dbReference type="InterPro" id="IPR001647">
    <property type="entry name" value="HTH_TetR"/>
</dbReference>